<dbReference type="RefSeq" id="WP_133871613.1">
    <property type="nucleotide sequence ID" value="NZ_BOMD01000071.1"/>
</dbReference>
<name>A0A4R6JNF9_9ACTN</name>
<protein>
    <submittedName>
        <fullName evidence="3">Anti-sigma regulatory factor (Ser/Thr protein kinase)</fullName>
    </submittedName>
</protein>
<comment type="caution">
    <text evidence="3">The sequence shown here is derived from an EMBL/GenBank/DDBJ whole genome shotgun (WGS) entry which is preliminary data.</text>
</comment>
<dbReference type="PANTHER" id="PTHR35526">
    <property type="entry name" value="ANTI-SIGMA-F FACTOR RSBW-RELATED"/>
    <property type="match status" value="1"/>
</dbReference>
<keyword evidence="1" id="KW-0808">Transferase</keyword>
<dbReference type="Gene3D" id="3.30.565.10">
    <property type="entry name" value="Histidine kinase-like ATPase, C-terminal domain"/>
    <property type="match status" value="1"/>
</dbReference>
<accession>A0A4R6JNF9</accession>
<dbReference type="SUPFAM" id="SSF55874">
    <property type="entry name" value="ATPase domain of HSP90 chaperone/DNA topoisomerase II/histidine kinase"/>
    <property type="match status" value="1"/>
</dbReference>
<dbReference type="Pfam" id="PF13581">
    <property type="entry name" value="HATPase_c_2"/>
    <property type="match status" value="1"/>
</dbReference>
<dbReference type="Proteomes" id="UP000294901">
    <property type="component" value="Unassembled WGS sequence"/>
</dbReference>
<dbReference type="AlphaFoldDB" id="A0A4R6JNF9"/>
<evidence type="ECO:0000256" key="1">
    <source>
        <dbReference type="ARBA" id="ARBA00022527"/>
    </source>
</evidence>
<gene>
    <name evidence="3" type="ORF">C8E87_0510</name>
</gene>
<reference evidence="3 4" key="1">
    <citation type="submission" date="2019-03" db="EMBL/GenBank/DDBJ databases">
        <title>Sequencing the genomes of 1000 actinobacteria strains.</title>
        <authorList>
            <person name="Klenk H.-P."/>
        </authorList>
    </citation>
    <scope>NUCLEOTIDE SEQUENCE [LARGE SCALE GENOMIC DNA]</scope>
    <source>
        <strain evidence="3 4">DSM 43805</strain>
    </source>
</reference>
<dbReference type="OrthoDB" id="4350801at2"/>
<dbReference type="CDD" id="cd16936">
    <property type="entry name" value="HATPase_RsbW-like"/>
    <property type="match status" value="1"/>
</dbReference>
<dbReference type="EMBL" id="SNWR01000001">
    <property type="protein sequence ID" value="TDO36921.1"/>
    <property type="molecule type" value="Genomic_DNA"/>
</dbReference>
<organism evidence="3 4">
    <name type="scientific">Paractinoplanes brasiliensis</name>
    <dbReference type="NCBI Taxonomy" id="52695"/>
    <lineage>
        <taxon>Bacteria</taxon>
        <taxon>Bacillati</taxon>
        <taxon>Actinomycetota</taxon>
        <taxon>Actinomycetes</taxon>
        <taxon>Micromonosporales</taxon>
        <taxon>Micromonosporaceae</taxon>
        <taxon>Paractinoplanes</taxon>
    </lineage>
</organism>
<dbReference type="InterPro" id="IPR050267">
    <property type="entry name" value="Anti-sigma-factor_SerPK"/>
</dbReference>
<proteinExistence type="predicted"/>
<evidence type="ECO:0000313" key="4">
    <source>
        <dbReference type="Proteomes" id="UP000294901"/>
    </source>
</evidence>
<dbReference type="InterPro" id="IPR003594">
    <property type="entry name" value="HATPase_dom"/>
</dbReference>
<keyword evidence="1" id="KW-0723">Serine/threonine-protein kinase</keyword>
<evidence type="ECO:0000259" key="2">
    <source>
        <dbReference type="Pfam" id="PF13581"/>
    </source>
</evidence>
<dbReference type="GO" id="GO:0004674">
    <property type="term" value="F:protein serine/threonine kinase activity"/>
    <property type="evidence" value="ECO:0007669"/>
    <property type="project" value="UniProtKB-KW"/>
</dbReference>
<dbReference type="PANTHER" id="PTHR35526:SF3">
    <property type="entry name" value="ANTI-SIGMA-F FACTOR RSBW"/>
    <property type="match status" value="1"/>
</dbReference>
<evidence type="ECO:0000313" key="3">
    <source>
        <dbReference type="EMBL" id="TDO36921.1"/>
    </source>
</evidence>
<keyword evidence="1" id="KW-0418">Kinase</keyword>
<feature type="domain" description="Histidine kinase/HSP90-like ATPase" evidence="2">
    <location>
        <begin position="25"/>
        <end position="138"/>
    </location>
</feature>
<sequence>MTGPEQETRAVEPAAILDLTQPFTENELYTLRAAVTAHAHAGGVSSAAVDILLIVIGELASNAVRHGGGSGTLRFWHADGLLHCQIRDEGPGIADPELAGREPVPPTATGGRGLWIVRQLCQEVSVESDAAGTIVTATLAP</sequence>
<keyword evidence="4" id="KW-1185">Reference proteome</keyword>
<dbReference type="InterPro" id="IPR036890">
    <property type="entry name" value="HATPase_C_sf"/>
</dbReference>